<dbReference type="GeneID" id="40315412"/>
<protein>
    <submittedName>
        <fullName evidence="2">Uncharacterized protein</fullName>
    </submittedName>
</protein>
<dbReference type="OrthoDB" id="266146at2759"/>
<comment type="caution">
    <text evidence="2">The sequence shown here is derived from an EMBL/GenBank/DDBJ whole genome shotgun (WGS) entry which is preliminary data.</text>
</comment>
<feature type="compositionally biased region" description="Low complexity" evidence="1">
    <location>
        <begin position="1"/>
        <end position="17"/>
    </location>
</feature>
<feature type="compositionally biased region" description="Basic and acidic residues" evidence="1">
    <location>
        <begin position="395"/>
        <end position="406"/>
    </location>
</feature>
<feature type="compositionally biased region" description="Polar residues" evidence="1">
    <location>
        <begin position="911"/>
        <end position="932"/>
    </location>
</feature>
<dbReference type="Proteomes" id="UP000284403">
    <property type="component" value="Unassembled WGS sequence"/>
</dbReference>
<feature type="region of interest" description="Disordered" evidence="1">
    <location>
        <begin position="330"/>
        <end position="349"/>
    </location>
</feature>
<name>A0A422Q7J3_9TRYP</name>
<feature type="compositionally biased region" description="Low complexity" evidence="1">
    <location>
        <begin position="428"/>
        <end position="437"/>
    </location>
</feature>
<feature type="region of interest" description="Disordered" evidence="1">
    <location>
        <begin position="1"/>
        <end position="75"/>
    </location>
</feature>
<feature type="region of interest" description="Disordered" evidence="1">
    <location>
        <begin position="804"/>
        <end position="830"/>
    </location>
</feature>
<feature type="region of interest" description="Disordered" evidence="1">
    <location>
        <begin position="895"/>
        <end position="952"/>
    </location>
</feature>
<accession>A0A422Q7J3</accession>
<proteinExistence type="predicted"/>
<organism evidence="2 3">
    <name type="scientific">Trypanosoma conorhini</name>
    <dbReference type="NCBI Taxonomy" id="83891"/>
    <lineage>
        <taxon>Eukaryota</taxon>
        <taxon>Discoba</taxon>
        <taxon>Euglenozoa</taxon>
        <taxon>Kinetoplastea</taxon>
        <taxon>Metakinetoplastina</taxon>
        <taxon>Trypanosomatida</taxon>
        <taxon>Trypanosomatidae</taxon>
        <taxon>Trypanosoma</taxon>
    </lineage>
</organism>
<dbReference type="EMBL" id="MKKU01000064">
    <property type="protein sequence ID" value="RNF25955.1"/>
    <property type="molecule type" value="Genomic_DNA"/>
</dbReference>
<feature type="region of interest" description="Disordered" evidence="1">
    <location>
        <begin position="641"/>
        <end position="694"/>
    </location>
</feature>
<evidence type="ECO:0000256" key="1">
    <source>
        <dbReference type="SAM" id="MobiDB-lite"/>
    </source>
</evidence>
<evidence type="ECO:0000313" key="3">
    <source>
        <dbReference type="Proteomes" id="UP000284403"/>
    </source>
</evidence>
<feature type="region of interest" description="Disordered" evidence="1">
    <location>
        <begin position="395"/>
        <end position="437"/>
    </location>
</feature>
<dbReference type="RefSeq" id="XP_029231161.1">
    <property type="nucleotide sequence ID" value="XM_029368737.1"/>
</dbReference>
<dbReference type="AlphaFoldDB" id="A0A422Q7J3"/>
<sequence length="952" mass="104722">MKQAASGRKATAKARAAPTPPGSRSKAAGPVPASGFKDGGSRPKGVPARGAKTNAGRRPSMRSGAPGPNASATHGTYREAPLLGTSMYLLPQRRRTSPLGVSFFCSFFVARMRRTIDRYRQRVKWEAVEKPRAAFLIQTAWRKRKQRRRMRLVVLSKVFVPLLRRKLGRIRAAKESSALLLQRVFRSQKERHFMHWLYQQMKYGRALALLRMRLKRYVARQYVAFLALQRDERVVWEERCAMASLCIIRDERKELLWILRCMKTTSLMAFTPLGATDIFTHEETRSAGCCSLPPLSRTVPRFQPTRLVHASGSLRRHEALLEGTSKTAARVDADGDSDGPVARNNSGSGTSCLGGGGALVWTSLLHNEEGARQLVRELFAPKEPCYPLARTELRQRPTSGDTEKTVAKSFISQGGRSTETEGRRSLRLSDAAGGRAASAKGRPNVAFAVARLPLDDSGASVHHLMEAFISLLICTESTERKALELELQSRQKDLMKTMNRFVSAIHASHIAPAVYLPLLSALGDTWVVRRAEQLFREEYEARLKLVEEYQLTPLRFLNRPLLNLAAEERRRRLQERLQTMQRREKERVEHAGVASLLPAAVATNTPWLEEGQAMLRFMTDVSAPGRPVSREALAEASTLKTRYPTPHAGLPQPAPPSPPPRRAHENAVASSVPLATSDGSARRRAHRHGNSLATAGSPAFSYAVPTEWASLPGHLPIGPTHHDAFADGKSGAPRDTPLARMSPTPIGHPACPIVQLPAIAGCQHRSTKSTEIKNGTGVTEIQSYHTSHRPQFPTPRLVNECQGSLRQKRPVTTRPESASGGVDATTTQKGGELGIYSTNCGSQRGVPIPLLRYSSRPERSHVFAFPRPSFALGNDSVTGKESGADYVRIGLRCPSPNRPATGLTGVGDSIGPTQSSSCREQPSSFRVQSEQASIARKQRRRLPETSSLSFVS</sequence>
<gene>
    <name evidence="2" type="ORF">Tco025E_01801</name>
</gene>
<evidence type="ECO:0000313" key="2">
    <source>
        <dbReference type="EMBL" id="RNF25955.1"/>
    </source>
</evidence>
<keyword evidence="3" id="KW-1185">Reference proteome</keyword>
<reference evidence="2 3" key="1">
    <citation type="journal article" date="2018" name="BMC Genomics">
        <title>Genomic comparison of Trypanosoma conorhini and Trypanosoma rangeli to Trypanosoma cruzi strains of high and low virulence.</title>
        <authorList>
            <person name="Bradwell K.R."/>
            <person name="Koparde V.N."/>
            <person name="Matveyev A.V."/>
            <person name="Serrano M.G."/>
            <person name="Alves J.M."/>
            <person name="Parikh H."/>
            <person name="Huang B."/>
            <person name="Lee V."/>
            <person name="Espinosa-Alvarez O."/>
            <person name="Ortiz P.A."/>
            <person name="Costa-Martins A.G."/>
            <person name="Teixeira M.M."/>
            <person name="Buck G.A."/>
        </authorList>
    </citation>
    <scope>NUCLEOTIDE SEQUENCE [LARGE SCALE GENOMIC DNA]</scope>
    <source>
        <strain evidence="2 3">025E</strain>
    </source>
</reference>